<gene>
    <name evidence="1" type="ORF">HXM94_01355</name>
</gene>
<name>A0A930E2X4_9FIRM</name>
<dbReference type="RefSeq" id="WP_278476990.1">
    <property type="nucleotide sequence ID" value="NZ_JABZRE010000002.1"/>
</dbReference>
<protein>
    <submittedName>
        <fullName evidence="1">Uncharacterized protein</fullName>
    </submittedName>
</protein>
<comment type="caution">
    <text evidence="1">The sequence shown here is derived from an EMBL/GenBank/DDBJ whole genome shotgun (WGS) entry which is preliminary data.</text>
</comment>
<sequence>MKSNNKKLIIGTVAGVTAVATLVGSTALVLKKKKGAYKSKRIKKVSRFWRKKVKD</sequence>
<dbReference type="Proteomes" id="UP000758611">
    <property type="component" value="Unassembled WGS sequence"/>
</dbReference>
<evidence type="ECO:0000313" key="2">
    <source>
        <dbReference type="Proteomes" id="UP000758611"/>
    </source>
</evidence>
<evidence type="ECO:0000313" key="1">
    <source>
        <dbReference type="EMBL" id="MBF1306424.1"/>
    </source>
</evidence>
<organism evidence="1 2">
    <name type="scientific">Parvimonas micra</name>
    <dbReference type="NCBI Taxonomy" id="33033"/>
    <lineage>
        <taxon>Bacteria</taxon>
        <taxon>Bacillati</taxon>
        <taxon>Bacillota</taxon>
        <taxon>Tissierellia</taxon>
        <taxon>Tissierellales</taxon>
        <taxon>Peptoniphilaceae</taxon>
        <taxon>Parvimonas</taxon>
    </lineage>
</organism>
<dbReference type="AlphaFoldDB" id="A0A930E2X4"/>
<accession>A0A930E2X4</accession>
<dbReference type="EMBL" id="JABZRE010000002">
    <property type="protein sequence ID" value="MBF1306424.1"/>
    <property type="molecule type" value="Genomic_DNA"/>
</dbReference>
<reference evidence="1" key="1">
    <citation type="submission" date="2020-04" db="EMBL/GenBank/DDBJ databases">
        <title>Deep metagenomics examines the oral microbiome during advanced dental caries in children, revealing novel taxa and co-occurrences with host molecules.</title>
        <authorList>
            <person name="Baker J.L."/>
            <person name="Morton J.T."/>
            <person name="Dinis M."/>
            <person name="Alvarez R."/>
            <person name="Tran N.C."/>
            <person name="Knight R."/>
            <person name="Edlund A."/>
        </authorList>
    </citation>
    <scope>NUCLEOTIDE SEQUENCE</scope>
    <source>
        <strain evidence="1">JCVI_23_bin.11</strain>
    </source>
</reference>
<proteinExistence type="predicted"/>